<evidence type="ECO:0000313" key="1">
    <source>
        <dbReference type="EMBL" id="KAF9066454.1"/>
    </source>
</evidence>
<evidence type="ECO:0000313" key="2">
    <source>
        <dbReference type="Proteomes" id="UP000772434"/>
    </source>
</evidence>
<dbReference type="EMBL" id="JADNRY010000087">
    <property type="protein sequence ID" value="KAF9066454.1"/>
    <property type="molecule type" value="Genomic_DNA"/>
</dbReference>
<keyword evidence="2" id="KW-1185">Reference proteome</keyword>
<dbReference type="OrthoDB" id="425354at2759"/>
<dbReference type="AlphaFoldDB" id="A0A9P5U595"/>
<organism evidence="1 2">
    <name type="scientific">Rhodocollybia butyracea</name>
    <dbReference type="NCBI Taxonomy" id="206335"/>
    <lineage>
        <taxon>Eukaryota</taxon>
        <taxon>Fungi</taxon>
        <taxon>Dikarya</taxon>
        <taxon>Basidiomycota</taxon>
        <taxon>Agaricomycotina</taxon>
        <taxon>Agaricomycetes</taxon>
        <taxon>Agaricomycetidae</taxon>
        <taxon>Agaricales</taxon>
        <taxon>Marasmiineae</taxon>
        <taxon>Omphalotaceae</taxon>
        <taxon>Rhodocollybia</taxon>
    </lineage>
</organism>
<sequence length="185" mass="20842">MAVPVNMTTLDLTGKFKMNKLLSDSQDEMLNHQGVGWLKRKAISSASIVVSIQHSRNASGLETLNLIQTVAGLEPKPEEKVLDWVEQKKDIQLFGSECVTKAKRVMLDEVSDGYLKDEWSADTVEQGVILVHFSLVGTRGWSTEQTWGIGEVDGERRHVRRISFTGPKGEKVRNRVVYDYCEHLL</sequence>
<dbReference type="PANTHER" id="PTHR38115:SF1">
    <property type="entry name" value="LIPOCALIN-LIKE DOMAIN-CONTAINING PROTEIN"/>
    <property type="match status" value="1"/>
</dbReference>
<comment type="caution">
    <text evidence="1">The sequence shown here is derived from an EMBL/GenBank/DDBJ whole genome shotgun (WGS) entry which is preliminary data.</text>
</comment>
<dbReference type="InterPro" id="IPR053037">
    <property type="entry name" value="Pericyclase_pydY-like"/>
</dbReference>
<dbReference type="SUPFAM" id="SSF50814">
    <property type="entry name" value="Lipocalins"/>
    <property type="match status" value="1"/>
</dbReference>
<proteinExistence type="predicted"/>
<gene>
    <name evidence="1" type="ORF">BDP27DRAFT_1227494</name>
</gene>
<accession>A0A9P5U595</accession>
<dbReference type="Proteomes" id="UP000772434">
    <property type="component" value="Unassembled WGS sequence"/>
</dbReference>
<dbReference type="PANTHER" id="PTHR38115">
    <property type="entry name" value="LIPOCALIN-LIKE DOMAIN-CONTAINING PROTEIN"/>
    <property type="match status" value="1"/>
</dbReference>
<dbReference type="InterPro" id="IPR012674">
    <property type="entry name" value="Calycin"/>
</dbReference>
<name>A0A9P5U595_9AGAR</name>
<protein>
    <submittedName>
        <fullName evidence="1">Uncharacterized protein</fullName>
    </submittedName>
</protein>
<dbReference type="Gene3D" id="2.40.128.20">
    <property type="match status" value="1"/>
</dbReference>
<reference evidence="1" key="1">
    <citation type="submission" date="2020-11" db="EMBL/GenBank/DDBJ databases">
        <authorList>
            <consortium name="DOE Joint Genome Institute"/>
            <person name="Ahrendt S."/>
            <person name="Riley R."/>
            <person name="Andreopoulos W."/>
            <person name="Labutti K."/>
            <person name="Pangilinan J."/>
            <person name="Ruiz-Duenas F.J."/>
            <person name="Barrasa J.M."/>
            <person name="Sanchez-Garcia M."/>
            <person name="Camarero S."/>
            <person name="Miyauchi S."/>
            <person name="Serrano A."/>
            <person name="Linde D."/>
            <person name="Babiker R."/>
            <person name="Drula E."/>
            <person name="Ayuso-Fernandez I."/>
            <person name="Pacheco R."/>
            <person name="Padilla G."/>
            <person name="Ferreira P."/>
            <person name="Barriuso J."/>
            <person name="Kellner H."/>
            <person name="Castanera R."/>
            <person name="Alfaro M."/>
            <person name="Ramirez L."/>
            <person name="Pisabarro A.G."/>
            <person name="Kuo A."/>
            <person name="Tritt A."/>
            <person name="Lipzen A."/>
            <person name="He G."/>
            <person name="Yan M."/>
            <person name="Ng V."/>
            <person name="Cullen D."/>
            <person name="Martin F."/>
            <person name="Rosso M.-N."/>
            <person name="Henrissat B."/>
            <person name="Hibbett D."/>
            <person name="Martinez A.T."/>
            <person name="Grigoriev I.V."/>
        </authorList>
    </citation>
    <scope>NUCLEOTIDE SEQUENCE</scope>
    <source>
        <strain evidence="1">AH 40177</strain>
    </source>
</reference>